<dbReference type="GO" id="GO:0016592">
    <property type="term" value="C:mediator complex"/>
    <property type="evidence" value="ECO:0007669"/>
    <property type="project" value="InterPro"/>
</dbReference>
<keyword evidence="6 7" id="KW-0539">Nucleus</keyword>
<evidence type="ECO:0000313" key="10">
    <source>
        <dbReference type="EMBL" id="KAF2648597.1"/>
    </source>
</evidence>
<feature type="coiled-coil region" evidence="8">
    <location>
        <begin position="82"/>
        <end position="133"/>
    </location>
</feature>
<feature type="region of interest" description="Disordered" evidence="9">
    <location>
        <begin position="60"/>
        <end position="81"/>
    </location>
</feature>
<dbReference type="EMBL" id="MU004530">
    <property type="protein sequence ID" value="KAF2648597.1"/>
    <property type="molecule type" value="Genomic_DNA"/>
</dbReference>
<dbReference type="Proteomes" id="UP000799324">
    <property type="component" value="Unassembled WGS sequence"/>
</dbReference>
<dbReference type="InterPro" id="IPR011425">
    <property type="entry name" value="Med9"/>
</dbReference>
<keyword evidence="3 7" id="KW-0805">Transcription regulation</keyword>
<evidence type="ECO:0000256" key="3">
    <source>
        <dbReference type="ARBA" id="ARBA00023015"/>
    </source>
</evidence>
<evidence type="ECO:0000256" key="6">
    <source>
        <dbReference type="ARBA" id="ARBA00023242"/>
    </source>
</evidence>
<evidence type="ECO:0000256" key="7">
    <source>
        <dbReference type="RuleBase" id="RU364145"/>
    </source>
</evidence>
<comment type="subunit">
    <text evidence="7">Component of the Mediator complex.</text>
</comment>
<feature type="compositionally biased region" description="Pro residues" evidence="9">
    <location>
        <begin position="26"/>
        <end position="41"/>
    </location>
</feature>
<reference evidence="10" key="1">
    <citation type="journal article" date="2020" name="Stud. Mycol.">
        <title>101 Dothideomycetes genomes: a test case for predicting lifestyles and emergence of pathogens.</title>
        <authorList>
            <person name="Haridas S."/>
            <person name="Albert R."/>
            <person name="Binder M."/>
            <person name="Bloem J."/>
            <person name="Labutti K."/>
            <person name="Salamov A."/>
            <person name="Andreopoulos B."/>
            <person name="Baker S."/>
            <person name="Barry K."/>
            <person name="Bills G."/>
            <person name="Bluhm B."/>
            <person name="Cannon C."/>
            <person name="Castanera R."/>
            <person name="Culley D."/>
            <person name="Daum C."/>
            <person name="Ezra D."/>
            <person name="Gonzalez J."/>
            <person name="Henrissat B."/>
            <person name="Kuo A."/>
            <person name="Liang C."/>
            <person name="Lipzen A."/>
            <person name="Lutzoni F."/>
            <person name="Magnuson J."/>
            <person name="Mondo S."/>
            <person name="Nolan M."/>
            <person name="Ohm R."/>
            <person name="Pangilinan J."/>
            <person name="Park H.-J."/>
            <person name="Ramirez L."/>
            <person name="Alfaro M."/>
            <person name="Sun H."/>
            <person name="Tritt A."/>
            <person name="Yoshinaga Y."/>
            <person name="Zwiers L.-H."/>
            <person name="Turgeon B."/>
            <person name="Goodwin S."/>
            <person name="Spatafora J."/>
            <person name="Crous P."/>
            <person name="Grigoriev I."/>
        </authorList>
    </citation>
    <scope>NUCLEOTIDE SEQUENCE</scope>
    <source>
        <strain evidence="10">CBS 122681</strain>
    </source>
</reference>
<keyword evidence="11" id="KW-1185">Reference proteome</keyword>
<evidence type="ECO:0000256" key="8">
    <source>
        <dbReference type="SAM" id="Coils"/>
    </source>
</evidence>
<dbReference type="OrthoDB" id="5414694at2759"/>
<accession>A0A6A6SNQ9</accession>
<dbReference type="Pfam" id="PF07544">
    <property type="entry name" value="Med9"/>
    <property type="match status" value="1"/>
</dbReference>
<evidence type="ECO:0000256" key="5">
    <source>
        <dbReference type="ARBA" id="ARBA00023163"/>
    </source>
</evidence>
<evidence type="ECO:0000256" key="9">
    <source>
        <dbReference type="SAM" id="MobiDB-lite"/>
    </source>
</evidence>
<protein>
    <recommendedName>
        <fullName evidence="7">Mediator of RNA polymerase II transcription subunit 9</fullName>
    </recommendedName>
    <alternativeName>
        <fullName evidence="7">Mediator complex subunit 9</fullName>
    </alternativeName>
</protein>
<keyword evidence="4 7" id="KW-0010">Activator</keyword>
<keyword evidence="5 7" id="KW-0804">Transcription</keyword>
<evidence type="ECO:0000256" key="4">
    <source>
        <dbReference type="ARBA" id="ARBA00023159"/>
    </source>
</evidence>
<dbReference type="GO" id="GO:0006357">
    <property type="term" value="P:regulation of transcription by RNA polymerase II"/>
    <property type="evidence" value="ECO:0007669"/>
    <property type="project" value="InterPro"/>
</dbReference>
<feature type="region of interest" description="Disordered" evidence="9">
    <location>
        <begin position="1"/>
        <end position="44"/>
    </location>
</feature>
<evidence type="ECO:0000256" key="2">
    <source>
        <dbReference type="ARBA" id="ARBA00008089"/>
    </source>
</evidence>
<organism evidence="10 11">
    <name type="scientific">Lophiostoma macrostomum CBS 122681</name>
    <dbReference type="NCBI Taxonomy" id="1314788"/>
    <lineage>
        <taxon>Eukaryota</taxon>
        <taxon>Fungi</taxon>
        <taxon>Dikarya</taxon>
        <taxon>Ascomycota</taxon>
        <taxon>Pezizomycotina</taxon>
        <taxon>Dothideomycetes</taxon>
        <taxon>Pleosporomycetidae</taxon>
        <taxon>Pleosporales</taxon>
        <taxon>Lophiostomataceae</taxon>
        <taxon>Lophiostoma</taxon>
    </lineage>
</organism>
<comment type="similarity">
    <text evidence="2 7">Belongs to the Mediator complex subunit 9 family.</text>
</comment>
<evidence type="ECO:0000313" key="11">
    <source>
        <dbReference type="Proteomes" id="UP000799324"/>
    </source>
</evidence>
<sequence length="169" mass="17752">MSGAATPHAPTSARASMPPTGSATPALPPAVPAVPALPPPADFDFLPPLHKLLSRLITTSVQPPAPTPTPGQPKDDDGPIEVGQLQTKVSEVKAKIHKARRAVLALPDVDRSVEDQEDEIEDLEARIASLKAALQKLGQPANGVENEDTIHTPDCMQSLFAALGDGPFW</sequence>
<dbReference type="AlphaFoldDB" id="A0A6A6SNQ9"/>
<gene>
    <name evidence="7" type="primary">MED9</name>
    <name evidence="10" type="ORF">K491DRAFT_771967</name>
</gene>
<comment type="subcellular location">
    <subcellularLocation>
        <location evidence="1 7">Nucleus</location>
    </subcellularLocation>
</comment>
<evidence type="ECO:0000256" key="1">
    <source>
        <dbReference type="ARBA" id="ARBA00004123"/>
    </source>
</evidence>
<keyword evidence="8" id="KW-0175">Coiled coil</keyword>
<dbReference type="GO" id="GO:0003712">
    <property type="term" value="F:transcription coregulator activity"/>
    <property type="evidence" value="ECO:0007669"/>
    <property type="project" value="InterPro"/>
</dbReference>
<proteinExistence type="inferred from homology"/>
<comment type="function">
    <text evidence="7">Component of the Mediator complex, a coactivator involved in the regulated transcription of nearly all RNA polymerase II-dependent genes. Mediator functions as a bridge to convey information from gene-specific regulatory proteins to the basal RNA polymerase II transcription machinery. Mediator is recruited to promoters by direct interactions with regulatory proteins and serves as a scaffold for the assembly of a functional preinitiation complex with RNA polymerase II and the general transcription factors.</text>
</comment>
<name>A0A6A6SNQ9_9PLEO</name>